<dbReference type="GO" id="GO:0043565">
    <property type="term" value="F:sequence-specific DNA binding"/>
    <property type="evidence" value="ECO:0007669"/>
    <property type="project" value="InterPro"/>
</dbReference>
<dbReference type="GO" id="GO:0003700">
    <property type="term" value="F:DNA-binding transcription factor activity"/>
    <property type="evidence" value="ECO:0007669"/>
    <property type="project" value="InterPro"/>
</dbReference>
<dbReference type="PANTHER" id="PTHR43280">
    <property type="entry name" value="ARAC-FAMILY TRANSCRIPTIONAL REGULATOR"/>
    <property type="match status" value="1"/>
</dbReference>
<evidence type="ECO:0000313" key="5">
    <source>
        <dbReference type="EMBL" id="ATP56638.1"/>
    </source>
</evidence>
<evidence type="ECO:0000256" key="1">
    <source>
        <dbReference type="ARBA" id="ARBA00023015"/>
    </source>
</evidence>
<keyword evidence="2" id="KW-0238">DNA-binding</keyword>
<organism evidence="5 6">
    <name type="scientific">Pedobacter ginsengisoli</name>
    <dbReference type="NCBI Taxonomy" id="363852"/>
    <lineage>
        <taxon>Bacteria</taxon>
        <taxon>Pseudomonadati</taxon>
        <taxon>Bacteroidota</taxon>
        <taxon>Sphingobacteriia</taxon>
        <taxon>Sphingobacteriales</taxon>
        <taxon>Sphingobacteriaceae</taxon>
        <taxon>Pedobacter</taxon>
    </lineage>
</organism>
<dbReference type="Pfam" id="PF12833">
    <property type="entry name" value="HTH_18"/>
    <property type="match status" value="1"/>
</dbReference>
<dbReference type="KEGG" id="pgs:CPT03_09200"/>
<dbReference type="InterPro" id="IPR018060">
    <property type="entry name" value="HTH_AraC"/>
</dbReference>
<dbReference type="EMBL" id="CP024091">
    <property type="protein sequence ID" value="ATP56638.1"/>
    <property type="molecule type" value="Genomic_DNA"/>
</dbReference>
<dbReference type="Gene3D" id="1.10.10.60">
    <property type="entry name" value="Homeodomain-like"/>
    <property type="match status" value="1"/>
</dbReference>
<dbReference type="PROSITE" id="PS01124">
    <property type="entry name" value="HTH_ARAC_FAMILY_2"/>
    <property type="match status" value="1"/>
</dbReference>
<dbReference type="InterPro" id="IPR018062">
    <property type="entry name" value="HTH_AraC-typ_CS"/>
</dbReference>
<dbReference type="OrthoDB" id="952277at2"/>
<keyword evidence="6" id="KW-1185">Reference proteome</keyword>
<accession>A0A2D1U4Y0</accession>
<dbReference type="Proteomes" id="UP000223749">
    <property type="component" value="Chromosome"/>
</dbReference>
<name>A0A2D1U4Y0_9SPHI</name>
<gene>
    <name evidence="5" type="ORF">CPT03_09200</name>
</gene>
<evidence type="ECO:0000313" key="6">
    <source>
        <dbReference type="Proteomes" id="UP000223749"/>
    </source>
</evidence>
<protein>
    <submittedName>
        <fullName evidence="5">AraC family transcriptional regulator</fullName>
    </submittedName>
</protein>
<evidence type="ECO:0000256" key="3">
    <source>
        <dbReference type="ARBA" id="ARBA00023163"/>
    </source>
</evidence>
<dbReference type="RefSeq" id="WP_099438578.1">
    <property type="nucleotide sequence ID" value="NZ_CP024091.1"/>
</dbReference>
<dbReference type="PANTHER" id="PTHR43280:SF28">
    <property type="entry name" value="HTH-TYPE TRANSCRIPTIONAL ACTIVATOR RHAS"/>
    <property type="match status" value="1"/>
</dbReference>
<dbReference type="Gene3D" id="3.30.70.100">
    <property type="match status" value="1"/>
</dbReference>
<dbReference type="SUPFAM" id="SSF46689">
    <property type="entry name" value="Homeodomain-like"/>
    <property type="match status" value="1"/>
</dbReference>
<evidence type="ECO:0000259" key="4">
    <source>
        <dbReference type="PROSITE" id="PS01124"/>
    </source>
</evidence>
<dbReference type="AlphaFoldDB" id="A0A2D1U4Y0"/>
<reference evidence="5 6" key="1">
    <citation type="submission" date="2017-10" db="EMBL/GenBank/DDBJ databases">
        <title>Whole genome of Pedobacter ginsengisoli T01R-27 isolated from tomato rhizosphere.</title>
        <authorList>
            <person name="Weon H.-Y."/>
            <person name="Lee S.A."/>
            <person name="Sang M.K."/>
            <person name="Song J."/>
        </authorList>
    </citation>
    <scope>NUCLEOTIDE SEQUENCE [LARGE SCALE GENOMIC DNA]</scope>
    <source>
        <strain evidence="5 6">T01R-27</strain>
    </source>
</reference>
<sequence>MTLYVKNMVCDRCIMIVNERLQGLGFSVKQITLGKVEVAPDPNPEQLKDIAFEFQALGFELIEKEKNQLIEQIKNEVINFVHYSDLGEINQSLMHLVADKLNKDYNYLSRLFSESEGLTIEKFIIQQKIEKVKELLEYGELNLNEISFKMGYSSSAHLSAQFKSLTGLSPSKYKASAVKNRKPIDKLN</sequence>
<evidence type="ECO:0000256" key="2">
    <source>
        <dbReference type="ARBA" id="ARBA00023125"/>
    </source>
</evidence>
<feature type="domain" description="HTH araC/xylS-type" evidence="4">
    <location>
        <begin position="75"/>
        <end position="176"/>
    </location>
</feature>
<dbReference type="PROSITE" id="PS00041">
    <property type="entry name" value="HTH_ARAC_FAMILY_1"/>
    <property type="match status" value="1"/>
</dbReference>
<dbReference type="SMART" id="SM00342">
    <property type="entry name" value="HTH_ARAC"/>
    <property type="match status" value="1"/>
</dbReference>
<dbReference type="InterPro" id="IPR009057">
    <property type="entry name" value="Homeodomain-like_sf"/>
</dbReference>
<keyword evidence="3" id="KW-0804">Transcription</keyword>
<keyword evidence="1" id="KW-0805">Transcription regulation</keyword>
<proteinExistence type="predicted"/>